<dbReference type="STRING" id="1817816.A2Y64_08820"/>
<keyword evidence="4" id="KW-0274">FAD</keyword>
<dbReference type="AlphaFoldDB" id="A0A1F5F238"/>
<evidence type="ECO:0000256" key="1">
    <source>
        <dbReference type="ARBA" id="ARBA00001974"/>
    </source>
</evidence>
<dbReference type="SUPFAM" id="SSF56645">
    <property type="entry name" value="Acyl-CoA dehydrogenase NM domain-like"/>
    <property type="match status" value="1"/>
</dbReference>
<gene>
    <name evidence="6" type="ORF">A2Y64_08820</name>
</gene>
<dbReference type="InterPro" id="IPR009100">
    <property type="entry name" value="AcylCoA_DH/oxidase_NM_dom_sf"/>
</dbReference>
<dbReference type="FunFam" id="1.20.140.10:FF:000004">
    <property type="entry name" value="Acyl-CoA dehydrogenase FadE25"/>
    <property type="match status" value="1"/>
</dbReference>
<organism evidence="6 7">
    <name type="scientific">Candidatus Coatesbacteria bacterium RBG_13_66_14</name>
    <dbReference type="NCBI Taxonomy" id="1817816"/>
    <lineage>
        <taxon>Bacteria</taxon>
        <taxon>Candidatus Coatesiibacteriota</taxon>
    </lineage>
</organism>
<reference evidence="6 7" key="1">
    <citation type="journal article" date="2016" name="Nat. Commun.">
        <title>Thousands of microbial genomes shed light on interconnected biogeochemical processes in an aquifer system.</title>
        <authorList>
            <person name="Anantharaman K."/>
            <person name="Brown C.T."/>
            <person name="Hug L.A."/>
            <person name="Sharon I."/>
            <person name="Castelle C.J."/>
            <person name="Probst A.J."/>
            <person name="Thomas B.C."/>
            <person name="Singh A."/>
            <person name="Wilkins M.J."/>
            <person name="Karaoz U."/>
            <person name="Brodie E.L."/>
            <person name="Williams K.H."/>
            <person name="Hubbard S.S."/>
            <person name="Banfield J.F."/>
        </authorList>
    </citation>
    <scope>NUCLEOTIDE SEQUENCE [LARGE SCALE GENOMIC DNA]</scope>
</reference>
<dbReference type="Proteomes" id="UP000177187">
    <property type="component" value="Unassembled WGS sequence"/>
</dbReference>
<name>A0A1F5F238_9BACT</name>
<proteinExistence type="inferred from homology"/>
<evidence type="ECO:0000259" key="5">
    <source>
        <dbReference type="Pfam" id="PF00441"/>
    </source>
</evidence>
<dbReference type="Pfam" id="PF00441">
    <property type="entry name" value="Acyl-CoA_dh_1"/>
    <property type="match status" value="1"/>
</dbReference>
<dbReference type="GO" id="GO:0003995">
    <property type="term" value="F:acyl-CoA dehydrogenase activity"/>
    <property type="evidence" value="ECO:0007669"/>
    <property type="project" value="TreeGrafter"/>
</dbReference>
<dbReference type="InterPro" id="IPR036250">
    <property type="entry name" value="AcylCo_DH-like_C"/>
</dbReference>
<evidence type="ECO:0000256" key="3">
    <source>
        <dbReference type="ARBA" id="ARBA00022630"/>
    </source>
</evidence>
<keyword evidence="3" id="KW-0285">Flavoprotein</keyword>
<evidence type="ECO:0000313" key="6">
    <source>
        <dbReference type="EMBL" id="OGD73693.1"/>
    </source>
</evidence>
<evidence type="ECO:0000256" key="2">
    <source>
        <dbReference type="ARBA" id="ARBA00009347"/>
    </source>
</evidence>
<dbReference type="InterPro" id="IPR009075">
    <property type="entry name" value="AcylCo_DH/oxidase_C"/>
</dbReference>
<protein>
    <recommendedName>
        <fullName evidence="5">Acyl-CoA dehydrogenase/oxidase C-terminal domain-containing protein</fullName>
    </recommendedName>
</protein>
<evidence type="ECO:0000256" key="4">
    <source>
        <dbReference type="ARBA" id="ARBA00022827"/>
    </source>
</evidence>
<comment type="caution">
    <text evidence="6">The sequence shown here is derived from an EMBL/GenBank/DDBJ whole genome shotgun (WGS) entry which is preliminary data.</text>
</comment>
<comment type="cofactor">
    <cofactor evidence="1">
        <name>FAD</name>
        <dbReference type="ChEBI" id="CHEBI:57692"/>
    </cofactor>
</comment>
<dbReference type="PANTHER" id="PTHR43884">
    <property type="entry name" value="ACYL-COA DEHYDROGENASE"/>
    <property type="match status" value="1"/>
</dbReference>
<dbReference type="SUPFAM" id="SSF47203">
    <property type="entry name" value="Acyl-CoA dehydrogenase C-terminal domain-like"/>
    <property type="match status" value="1"/>
</dbReference>
<dbReference type="PANTHER" id="PTHR43884:SF12">
    <property type="entry name" value="ISOVALERYL-COA DEHYDROGENASE, MITOCHONDRIAL-RELATED"/>
    <property type="match status" value="1"/>
</dbReference>
<feature type="domain" description="Acyl-CoA dehydrogenase/oxidase C-terminal" evidence="5">
    <location>
        <begin position="28"/>
        <end position="177"/>
    </location>
</feature>
<dbReference type="Gene3D" id="1.20.140.10">
    <property type="entry name" value="Butyryl-CoA Dehydrogenase, subunit A, domain 3"/>
    <property type="match status" value="1"/>
</dbReference>
<comment type="similarity">
    <text evidence="2">Belongs to the acyl-CoA dehydrogenase family.</text>
</comment>
<evidence type="ECO:0000313" key="7">
    <source>
        <dbReference type="Proteomes" id="UP000177187"/>
    </source>
</evidence>
<sequence>MGIRASTTGRLYFKNVKIPKENLLGPLGKGFRVTMATLDSARIGVAAQALGIAQHAFDESVAYAKKRVQFGKPIGDLQAIQWMVADMATRVDAARLLTYRAALLEDQGDVRFSREAAIAKLFASETACFCADCAMQIHAGYGYCGDYSDIEHIYRDARITRIYEGTSEVQRLVIGTSYLR</sequence>
<accession>A0A1F5F238</accession>
<dbReference type="EMBL" id="MFAF01000117">
    <property type="protein sequence ID" value="OGD73693.1"/>
    <property type="molecule type" value="Genomic_DNA"/>
</dbReference>
<dbReference type="InterPro" id="IPR046373">
    <property type="entry name" value="Acyl-CoA_Oxase/DH_mid-dom_sf"/>
</dbReference>
<dbReference type="Gene3D" id="2.40.110.10">
    <property type="entry name" value="Butyryl-CoA Dehydrogenase, subunit A, domain 2"/>
    <property type="match status" value="1"/>
</dbReference>